<dbReference type="EMBL" id="JBHTNZ010000003">
    <property type="protein sequence ID" value="MFD1460613.1"/>
    <property type="molecule type" value="Genomic_DNA"/>
</dbReference>
<proteinExistence type="predicted"/>
<accession>A0ABW4D9G0</accession>
<protein>
    <submittedName>
        <fullName evidence="1">Uncharacterized protein</fullName>
    </submittedName>
</protein>
<comment type="caution">
    <text evidence="1">The sequence shown here is derived from an EMBL/GenBank/DDBJ whole genome shotgun (WGS) entry which is preliminary data.</text>
</comment>
<sequence length="60" mass="7044">MDSKSVDMDYREEYEVACSLGFDTELVNWGTDRFRGCRNTQTSKRFITSLKKAVMNRGLW</sequence>
<name>A0ABW4D9G0_9BACL</name>
<dbReference type="RefSeq" id="WP_229526729.1">
    <property type="nucleotide sequence ID" value="NZ_JAFFQR010000112.1"/>
</dbReference>
<organism evidence="1 2">
    <name type="scientific">Paenibacillus farraposensis</name>
    <dbReference type="NCBI Taxonomy" id="2807095"/>
    <lineage>
        <taxon>Bacteria</taxon>
        <taxon>Bacillati</taxon>
        <taxon>Bacillota</taxon>
        <taxon>Bacilli</taxon>
        <taxon>Bacillales</taxon>
        <taxon>Paenibacillaceae</taxon>
        <taxon>Paenibacillus</taxon>
    </lineage>
</organism>
<reference evidence="2" key="1">
    <citation type="journal article" date="2019" name="Int. J. Syst. Evol. Microbiol.">
        <title>The Global Catalogue of Microorganisms (GCM) 10K type strain sequencing project: providing services to taxonomists for standard genome sequencing and annotation.</title>
        <authorList>
            <consortium name="The Broad Institute Genomics Platform"/>
            <consortium name="The Broad Institute Genome Sequencing Center for Infectious Disease"/>
            <person name="Wu L."/>
            <person name="Ma J."/>
        </authorList>
    </citation>
    <scope>NUCLEOTIDE SEQUENCE [LARGE SCALE GENOMIC DNA]</scope>
    <source>
        <strain evidence="2">CCM 9147</strain>
    </source>
</reference>
<dbReference type="Proteomes" id="UP001597340">
    <property type="component" value="Unassembled WGS sequence"/>
</dbReference>
<gene>
    <name evidence="1" type="ORF">ACFQ5D_03935</name>
</gene>
<evidence type="ECO:0000313" key="1">
    <source>
        <dbReference type="EMBL" id="MFD1460613.1"/>
    </source>
</evidence>
<keyword evidence="2" id="KW-1185">Reference proteome</keyword>
<evidence type="ECO:0000313" key="2">
    <source>
        <dbReference type="Proteomes" id="UP001597340"/>
    </source>
</evidence>